<accession>A0AAN6DDV9</accession>
<evidence type="ECO:0000313" key="3">
    <source>
        <dbReference type="EMBL" id="KAG7849411.1"/>
    </source>
</evidence>
<evidence type="ECO:0000313" key="4">
    <source>
        <dbReference type="Proteomes" id="UP001196530"/>
    </source>
</evidence>
<comment type="caution">
    <text evidence="2">The sequence shown here is derived from an EMBL/GenBank/DDBJ whole genome shotgun (WGS) entry which is preliminary data.</text>
</comment>
<feature type="region of interest" description="Disordered" evidence="1">
    <location>
        <begin position="18"/>
        <end position="42"/>
    </location>
</feature>
<dbReference type="AlphaFoldDB" id="A0AAN6DDV9"/>
<dbReference type="RefSeq" id="XP_043059215.1">
    <property type="nucleotide sequence ID" value="XM_043204397.1"/>
</dbReference>
<gene>
    <name evidence="2" type="ORF">KL928_003773</name>
    <name evidence="3" type="ORF">KL940_003093</name>
</gene>
<dbReference type="EMBL" id="JAHLVD010000007">
    <property type="protein sequence ID" value="KAG7849411.1"/>
    <property type="molecule type" value="Genomic_DNA"/>
</dbReference>
<evidence type="ECO:0000313" key="5">
    <source>
        <dbReference type="Proteomes" id="UP001197328"/>
    </source>
</evidence>
<protein>
    <submittedName>
        <fullName evidence="2">Uncharacterized protein</fullName>
    </submittedName>
</protein>
<dbReference type="PANTHER" id="PTHR28042">
    <property type="entry name" value="E3 UBIQUITIN-PROTEIN LIGASE COMPLEX SLX5-SLX8 SUBUNIT SLX5"/>
    <property type="match status" value="1"/>
</dbReference>
<reference evidence="2 5" key="1">
    <citation type="journal article" date="2021" name="G3 (Bethesda)">
        <title>Genomic diversity, chromosomal rearrangements, and interspecies hybridization in the ogataea polymorpha species complex.</title>
        <authorList>
            <person name="Hanson S.J."/>
            <person name="Cinneide E.O."/>
            <person name="Salzberg L.I."/>
            <person name="Wolfe K.H."/>
            <person name="McGowan J."/>
            <person name="Fitzpatrick D.A."/>
            <person name="Matlin K."/>
        </authorList>
    </citation>
    <scope>NUCLEOTIDE SEQUENCE</scope>
    <source>
        <strain evidence="3">51-138</strain>
        <strain evidence="2">61-244</strain>
    </source>
</reference>
<feature type="compositionally biased region" description="Basic residues" evidence="1">
    <location>
        <begin position="24"/>
        <end position="34"/>
    </location>
</feature>
<dbReference type="GO" id="GO:0004842">
    <property type="term" value="F:ubiquitin-protein transferase activity"/>
    <property type="evidence" value="ECO:0007669"/>
    <property type="project" value="TreeGrafter"/>
</dbReference>
<evidence type="ECO:0000256" key="1">
    <source>
        <dbReference type="SAM" id="MobiDB-lite"/>
    </source>
</evidence>
<dbReference type="EMBL" id="JAHLUX010000007">
    <property type="protein sequence ID" value="KAG7817874.1"/>
    <property type="molecule type" value="Genomic_DNA"/>
</dbReference>
<dbReference type="Proteomes" id="UP001197328">
    <property type="component" value="Unassembled WGS sequence"/>
</dbReference>
<dbReference type="GeneID" id="66127824"/>
<name>A0AAN6DDV9_PICAN</name>
<evidence type="ECO:0000313" key="2">
    <source>
        <dbReference type="EMBL" id="KAG7817874.1"/>
    </source>
</evidence>
<proteinExistence type="predicted"/>
<dbReference type="InterPro" id="IPR038886">
    <property type="entry name" value="E3_SLX5/Rfp1"/>
</dbReference>
<dbReference type="GO" id="GO:0033768">
    <property type="term" value="C:SUMO-targeted ubiquitin ligase complex"/>
    <property type="evidence" value="ECO:0007669"/>
    <property type="project" value="TreeGrafter"/>
</dbReference>
<sequence length="395" mass="45897">MSRRNSVIELLSDSEDSYVVSSSNRRRVRQRRQARSTTPAEDPIVILSDAEEAHSDGDVEITGEQTLAPPQRRAFSRQRPGFTLYQPNGPVFQPDESVRISGTQRSIAANRPRRRLRPRYPRRANTQRAHFTNEYINEVLRNNWMMNAFRLGRADSDSSIASRVLYDLRSRVPYVRHLNRMGFMPMAAHQVDFGPQEEGEEDEIPHSIMDEIRRREQEEEDRRVRSRTNMANKMKMTQETKAQIPEEQKNMFSNGFSSKDTSVCILCGVPLVEGIPDDFQTSTDMELKRKLVVQDKFMSPWQFSKNLTTADRDLSRKVFFGRCGHVYCGRCINNINRYAKQKGKSRPKKRKTDLDKVGVEHMDLNDPEYSAPNRCVAQDCKRLLTGNYFFRELYV</sequence>
<keyword evidence="5" id="KW-1185">Reference proteome</keyword>
<organism evidence="2 4">
    <name type="scientific">Pichia angusta</name>
    <name type="common">Yeast</name>
    <name type="synonym">Hansenula polymorpha</name>
    <dbReference type="NCBI Taxonomy" id="870730"/>
    <lineage>
        <taxon>Eukaryota</taxon>
        <taxon>Fungi</taxon>
        <taxon>Dikarya</taxon>
        <taxon>Ascomycota</taxon>
        <taxon>Saccharomycotina</taxon>
        <taxon>Pichiomycetes</taxon>
        <taxon>Pichiales</taxon>
        <taxon>Pichiaceae</taxon>
        <taxon>Ogataea</taxon>
    </lineage>
</organism>
<dbReference type="PANTHER" id="PTHR28042:SF1">
    <property type="entry name" value="E3 UBIQUITIN-PROTEIN LIGASE COMPLEX SLX5-SLX8 SUBUNIT SLX5"/>
    <property type="match status" value="1"/>
</dbReference>
<dbReference type="Proteomes" id="UP001196530">
    <property type="component" value="Unassembled WGS sequence"/>
</dbReference>